<comment type="subcellular location">
    <subcellularLocation>
        <location evidence="2">Cytoplasm</location>
    </subcellularLocation>
</comment>
<proteinExistence type="inferred from homology"/>
<comment type="function">
    <text evidence="2">Functions as a ribosomal silencing factor. Interacts with ribosomal protein uL14 (rplN), blocking formation of intersubunit bridge B8. Prevents association of the 30S and 50S ribosomal subunits and the formation of functional ribosomes, thus repressing translation.</text>
</comment>
<dbReference type="NCBIfam" id="TIGR00090">
    <property type="entry name" value="rsfS_iojap_ybeB"/>
    <property type="match status" value="1"/>
</dbReference>
<dbReference type="PANTHER" id="PTHR21043">
    <property type="entry name" value="IOJAP SUPERFAMILY ORTHOLOG"/>
    <property type="match status" value="1"/>
</dbReference>
<dbReference type="GO" id="GO:0005737">
    <property type="term" value="C:cytoplasm"/>
    <property type="evidence" value="ECO:0007669"/>
    <property type="project" value="UniProtKB-SubCell"/>
</dbReference>
<keyword evidence="2" id="KW-0678">Repressor</keyword>
<dbReference type="GO" id="GO:0090071">
    <property type="term" value="P:negative regulation of ribosome biogenesis"/>
    <property type="evidence" value="ECO:0007669"/>
    <property type="project" value="UniProtKB-UniRule"/>
</dbReference>
<dbReference type="InterPro" id="IPR043519">
    <property type="entry name" value="NT_sf"/>
</dbReference>
<comment type="subunit">
    <text evidence="2">Interacts with ribosomal protein uL14 (rplN).</text>
</comment>
<dbReference type="HAMAP" id="MF_01477">
    <property type="entry name" value="Iojap_RsfS"/>
    <property type="match status" value="1"/>
</dbReference>
<keyword evidence="2" id="KW-0810">Translation regulation</keyword>
<reference evidence="3 4" key="1">
    <citation type="submission" date="2017-01" db="EMBL/GenBank/DDBJ databases">
        <title>The cable genome- insights into the physiology and evolution of filamentous bacteria capable of sulfide oxidation via long distance electron transfer.</title>
        <authorList>
            <person name="Schreiber L."/>
            <person name="Bjerg J.T."/>
            <person name="Boggild A."/>
            <person name="Van De Vossenberg J."/>
            <person name="Meysman F."/>
            <person name="Nielsen L.P."/>
            <person name="Schramm A."/>
            <person name="Kjeldsen K.U."/>
        </authorList>
    </citation>
    <scope>NUCLEOTIDE SEQUENCE [LARGE SCALE GENOMIC DNA]</scope>
    <source>
        <strain evidence="3">MCF</strain>
    </source>
</reference>
<dbReference type="AlphaFoldDB" id="A0A444J3H0"/>
<keyword evidence="2" id="KW-0963">Cytoplasm</keyword>
<comment type="similarity">
    <text evidence="1 2">Belongs to the Iojap/RsfS family.</text>
</comment>
<keyword evidence="4" id="KW-1185">Reference proteome</keyword>
<accession>A0A444J3H0</accession>
<sequence length="133" mass="15391">MRQLKKEHRERTSLELAEICARTALDTKAEDLLILDVHAESSFTDYFVIMSGRSSRHVQGLADAIEAELRSKRVTSTHSEGLKEGMWVLLDFGDIVTHIFYKDQREFYDLEGLWHDAPRVDLKKLGIEEQEND</sequence>
<dbReference type="Pfam" id="PF02410">
    <property type="entry name" value="RsfS"/>
    <property type="match status" value="1"/>
</dbReference>
<organism evidence="3 4">
    <name type="scientific">Candidatus Electrothrix aarhusensis</name>
    <dbReference type="NCBI Taxonomy" id="1859131"/>
    <lineage>
        <taxon>Bacteria</taxon>
        <taxon>Pseudomonadati</taxon>
        <taxon>Thermodesulfobacteriota</taxon>
        <taxon>Desulfobulbia</taxon>
        <taxon>Desulfobulbales</taxon>
        <taxon>Desulfobulbaceae</taxon>
        <taxon>Candidatus Electrothrix</taxon>
    </lineage>
</organism>
<dbReference type="GO" id="GO:0042256">
    <property type="term" value="P:cytosolic ribosome assembly"/>
    <property type="evidence" value="ECO:0007669"/>
    <property type="project" value="UniProtKB-UniRule"/>
</dbReference>
<dbReference type="GO" id="GO:0017148">
    <property type="term" value="P:negative regulation of translation"/>
    <property type="evidence" value="ECO:0007669"/>
    <property type="project" value="UniProtKB-UniRule"/>
</dbReference>
<dbReference type="EMBL" id="MTKO01000029">
    <property type="protein sequence ID" value="RWX47676.1"/>
    <property type="molecule type" value="Genomic_DNA"/>
</dbReference>
<protein>
    <recommendedName>
        <fullName evidence="2">Ribosomal silencing factor RsfS</fullName>
    </recommendedName>
</protein>
<dbReference type="Proteomes" id="UP000287853">
    <property type="component" value="Unassembled WGS sequence"/>
</dbReference>
<dbReference type="PANTHER" id="PTHR21043:SF0">
    <property type="entry name" value="MITOCHONDRIAL ASSEMBLY OF RIBOSOMAL LARGE SUBUNIT PROTEIN 1"/>
    <property type="match status" value="1"/>
</dbReference>
<evidence type="ECO:0000256" key="2">
    <source>
        <dbReference type="HAMAP-Rule" id="MF_01477"/>
    </source>
</evidence>
<dbReference type="Gene3D" id="3.30.460.10">
    <property type="entry name" value="Beta Polymerase, domain 2"/>
    <property type="match status" value="1"/>
</dbReference>
<evidence type="ECO:0000256" key="1">
    <source>
        <dbReference type="ARBA" id="ARBA00010574"/>
    </source>
</evidence>
<name>A0A444J3H0_9BACT</name>
<dbReference type="GO" id="GO:0043023">
    <property type="term" value="F:ribosomal large subunit binding"/>
    <property type="evidence" value="ECO:0007669"/>
    <property type="project" value="TreeGrafter"/>
</dbReference>
<dbReference type="SUPFAM" id="SSF81301">
    <property type="entry name" value="Nucleotidyltransferase"/>
    <property type="match status" value="1"/>
</dbReference>
<dbReference type="InterPro" id="IPR004394">
    <property type="entry name" value="Iojap/RsfS/C7orf30"/>
</dbReference>
<evidence type="ECO:0000313" key="4">
    <source>
        <dbReference type="Proteomes" id="UP000287853"/>
    </source>
</evidence>
<gene>
    <name evidence="2 3" type="primary">rsfS</name>
    <name evidence="3" type="ORF">H206_06110</name>
</gene>
<evidence type="ECO:0000313" key="3">
    <source>
        <dbReference type="EMBL" id="RWX47676.1"/>
    </source>
</evidence>
<comment type="caution">
    <text evidence="3">The sequence shown here is derived from an EMBL/GenBank/DDBJ whole genome shotgun (WGS) entry which is preliminary data.</text>
</comment>